<evidence type="ECO:0000313" key="1">
    <source>
        <dbReference type="Proteomes" id="UP000492821"/>
    </source>
</evidence>
<name>A0A7E4UXZ5_PANRE</name>
<dbReference type="Proteomes" id="UP000492821">
    <property type="component" value="Unassembled WGS sequence"/>
</dbReference>
<reference evidence="2" key="2">
    <citation type="submission" date="2020-10" db="UniProtKB">
        <authorList>
            <consortium name="WormBaseParasite"/>
        </authorList>
    </citation>
    <scope>IDENTIFICATION</scope>
</reference>
<dbReference type="AlphaFoldDB" id="A0A7E4UXZ5"/>
<proteinExistence type="predicted"/>
<reference evidence="1" key="1">
    <citation type="journal article" date="2013" name="Genetics">
        <title>The draft genome and transcriptome of Panagrellus redivivus are shaped by the harsh demands of a free-living lifestyle.</title>
        <authorList>
            <person name="Srinivasan J."/>
            <person name="Dillman A.R."/>
            <person name="Macchietto M.G."/>
            <person name="Heikkinen L."/>
            <person name="Lakso M."/>
            <person name="Fracchia K.M."/>
            <person name="Antoshechkin I."/>
            <person name="Mortazavi A."/>
            <person name="Wong G."/>
            <person name="Sternberg P.W."/>
        </authorList>
    </citation>
    <scope>NUCLEOTIDE SEQUENCE [LARGE SCALE GENOMIC DNA]</scope>
    <source>
        <strain evidence="1">MT8872</strain>
    </source>
</reference>
<dbReference type="WBParaSite" id="Pan_g14179.t1">
    <property type="protein sequence ID" value="Pan_g14179.t1"/>
    <property type="gene ID" value="Pan_g14179"/>
</dbReference>
<evidence type="ECO:0000313" key="2">
    <source>
        <dbReference type="WBParaSite" id="Pan_g14179.t1"/>
    </source>
</evidence>
<sequence length="175" mass="20063">MPYPIAKFPYGLRCRLAELATQAERYRLQIAAGDPLICPPKLQTIDTSTPTLTLRYEDGKLVFTELMESENQKIKPLVLCNTLGLDKVDVRHITPELANNIIFDISMLWINPNTFTPNLFKQLSTKLNVTTTKEIAIKCDTLQPLNFDDMFSVFPHLKDIYFLSTRIRVLSDDKK</sequence>
<organism evidence="1 2">
    <name type="scientific">Panagrellus redivivus</name>
    <name type="common">Microworm</name>
    <dbReference type="NCBI Taxonomy" id="6233"/>
    <lineage>
        <taxon>Eukaryota</taxon>
        <taxon>Metazoa</taxon>
        <taxon>Ecdysozoa</taxon>
        <taxon>Nematoda</taxon>
        <taxon>Chromadorea</taxon>
        <taxon>Rhabditida</taxon>
        <taxon>Tylenchina</taxon>
        <taxon>Panagrolaimomorpha</taxon>
        <taxon>Panagrolaimoidea</taxon>
        <taxon>Panagrolaimidae</taxon>
        <taxon>Panagrellus</taxon>
    </lineage>
</organism>
<accession>A0A7E4UXZ5</accession>
<protein>
    <submittedName>
        <fullName evidence="2">FTH domain-containing protein</fullName>
    </submittedName>
</protein>
<keyword evidence="1" id="KW-1185">Reference proteome</keyword>